<gene>
    <name evidence="14" type="primary">dnaN_5</name>
    <name evidence="14" type="ORF">PSM7751_04172</name>
</gene>
<dbReference type="InterPro" id="IPR022634">
    <property type="entry name" value="DNA_polIII_beta_N"/>
</dbReference>
<keyword evidence="6 14" id="KW-0548">Nucleotidyltransferase</keyword>
<dbReference type="GO" id="GO:0003677">
    <property type="term" value="F:DNA binding"/>
    <property type="evidence" value="ECO:0007669"/>
    <property type="project" value="UniProtKB-KW"/>
</dbReference>
<comment type="similarity">
    <text evidence="2">Belongs to the beta sliding clamp family.</text>
</comment>
<comment type="subcellular location">
    <subcellularLocation>
        <location evidence="1">Cytoplasm</location>
    </subcellularLocation>
</comment>
<keyword evidence="4" id="KW-0963">Cytoplasm</keyword>
<feature type="domain" description="DNA polymerase III beta sliding clamp N-terminal" evidence="12">
    <location>
        <begin position="35"/>
        <end position="99"/>
    </location>
</feature>
<evidence type="ECO:0000313" key="14">
    <source>
        <dbReference type="EMBL" id="SLN74620.1"/>
    </source>
</evidence>
<evidence type="ECO:0000256" key="2">
    <source>
        <dbReference type="ARBA" id="ARBA00010752"/>
    </source>
</evidence>
<feature type="domain" description="DNA polymerase III beta sliding clamp central" evidence="13">
    <location>
        <begin position="170"/>
        <end position="283"/>
    </location>
</feature>
<organism evidence="14 15">
    <name type="scientific">Pseudooceanicola marinus</name>
    <dbReference type="NCBI Taxonomy" id="396013"/>
    <lineage>
        <taxon>Bacteria</taxon>
        <taxon>Pseudomonadati</taxon>
        <taxon>Pseudomonadota</taxon>
        <taxon>Alphaproteobacteria</taxon>
        <taxon>Rhodobacterales</taxon>
        <taxon>Paracoccaceae</taxon>
        <taxon>Pseudooceanicola</taxon>
    </lineage>
</organism>
<dbReference type="SMART" id="SM00480">
    <property type="entry name" value="POL3Bc"/>
    <property type="match status" value="1"/>
</dbReference>
<keyword evidence="9" id="KW-0238">DNA-binding</keyword>
<evidence type="ECO:0000256" key="8">
    <source>
        <dbReference type="ARBA" id="ARBA00022932"/>
    </source>
</evidence>
<evidence type="ECO:0000256" key="3">
    <source>
        <dbReference type="ARBA" id="ARBA00021035"/>
    </source>
</evidence>
<sequence length="402" mass="43271">MLHQMPRAAAPAPEISDGPSATVALAELRLAANRLGRVIEHWNTIPALGCVRVRFKDDQLTLEATDLKMSLALDLEAQTSGRADLVVSHRALAGFLRAARGPVTITHMRGEDHDRVRLSDGEIQVTLQLSIPPRDFPRPVKDPDGMRGTGAFTLSGAQALRLFDLGRSCVSREETRYYLNGTFLTTKPEVGTLRAVSTDGHRMAIIDCDEPARFIEGPRADGSKATDRPDGLIVPVRAVDLLIAIARKAGNAPLTFAADARHLLVTAPGLRLVIQGIDGTYPDYTRVTPPASDAFTAHLSASALSRLRTIASATCYGRSLPLRLDPDAGRMSLTMPDGVDLSIALQGQTTKDGQTATYSLALLSEFARIAPAFTLSSAGRGEPARIVTEDPEALWVLMPMRD</sequence>
<dbReference type="Gene3D" id="3.10.150.10">
    <property type="entry name" value="DNA Polymerase III, subunit A, domain 2"/>
    <property type="match status" value="1"/>
</dbReference>
<evidence type="ECO:0000259" key="13">
    <source>
        <dbReference type="Pfam" id="PF02767"/>
    </source>
</evidence>
<dbReference type="EMBL" id="FWFN01000013">
    <property type="protein sequence ID" value="SLN74620.1"/>
    <property type="molecule type" value="Genomic_DNA"/>
</dbReference>
<evidence type="ECO:0000256" key="5">
    <source>
        <dbReference type="ARBA" id="ARBA00022679"/>
    </source>
</evidence>
<reference evidence="14 15" key="1">
    <citation type="submission" date="2017-03" db="EMBL/GenBank/DDBJ databases">
        <authorList>
            <person name="Afonso C.L."/>
            <person name="Miller P.J."/>
            <person name="Scott M.A."/>
            <person name="Spackman E."/>
            <person name="Goraichik I."/>
            <person name="Dimitrov K.M."/>
            <person name="Suarez D.L."/>
            <person name="Swayne D.E."/>
        </authorList>
    </citation>
    <scope>NUCLEOTIDE SEQUENCE [LARGE SCALE GENOMIC DNA]</scope>
    <source>
        <strain evidence="14 15">CECT 7751</strain>
    </source>
</reference>
<evidence type="ECO:0000256" key="4">
    <source>
        <dbReference type="ARBA" id="ARBA00022490"/>
    </source>
</evidence>
<dbReference type="InterPro" id="IPR001001">
    <property type="entry name" value="DNA_polIII_beta"/>
</dbReference>
<dbReference type="AlphaFoldDB" id="A0A1X7AB95"/>
<dbReference type="PANTHER" id="PTHR30478">
    <property type="entry name" value="DNA POLYMERASE III SUBUNIT BETA"/>
    <property type="match status" value="1"/>
</dbReference>
<dbReference type="Pfam" id="PF02767">
    <property type="entry name" value="DNA_pol3_beta_2"/>
    <property type="match status" value="1"/>
</dbReference>
<evidence type="ECO:0000256" key="7">
    <source>
        <dbReference type="ARBA" id="ARBA00022705"/>
    </source>
</evidence>
<dbReference type="Gene3D" id="3.70.10.10">
    <property type="match status" value="1"/>
</dbReference>
<protein>
    <recommendedName>
        <fullName evidence="3">Beta sliding clamp</fullName>
    </recommendedName>
    <alternativeName>
        <fullName evidence="11">Beta-clamp processivity factor</fullName>
    </alternativeName>
    <alternativeName>
        <fullName evidence="10">DNA polymerase III beta sliding clamp subunit</fullName>
    </alternativeName>
</protein>
<accession>A0A1X7AB95</accession>
<evidence type="ECO:0000259" key="12">
    <source>
        <dbReference type="Pfam" id="PF00712"/>
    </source>
</evidence>
<dbReference type="PANTHER" id="PTHR30478:SF0">
    <property type="entry name" value="BETA SLIDING CLAMP"/>
    <property type="match status" value="1"/>
</dbReference>
<keyword evidence="8" id="KW-0239">DNA-directed DNA polymerase</keyword>
<evidence type="ECO:0000256" key="1">
    <source>
        <dbReference type="ARBA" id="ARBA00004496"/>
    </source>
</evidence>
<dbReference type="SUPFAM" id="SSF55979">
    <property type="entry name" value="DNA clamp"/>
    <property type="match status" value="2"/>
</dbReference>
<evidence type="ECO:0000256" key="6">
    <source>
        <dbReference type="ARBA" id="ARBA00022695"/>
    </source>
</evidence>
<dbReference type="InterPro" id="IPR022637">
    <property type="entry name" value="DNA_polIII_beta_cen"/>
</dbReference>
<dbReference type="Proteomes" id="UP000193963">
    <property type="component" value="Unassembled WGS sequence"/>
</dbReference>
<evidence type="ECO:0000256" key="11">
    <source>
        <dbReference type="ARBA" id="ARBA00033276"/>
    </source>
</evidence>
<dbReference type="GO" id="GO:0006271">
    <property type="term" value="P:DNA strand elongation involved in DNA replication"/>
    <property type="evidence" value="ECO:0007669"/>
    <property type="project" value="TreeGrafter"/>
</dbReference>
<proteinExistence type="inferred from homology"/>
<keyword evidence="7" id="KW-0235">DNA replication</keyword>
<evidence type="ECO:0000256" key="9">
    <source>
        <dbReference type="ARBA" id="ARBA00023125"/>
    </source>
</evidence>
<keyword evidence="15" id="KW-1185">Reference proteome</keyword>
<dbReference type="CDD" id="cd00140">
    <property type="entry name" value="beta_clamp"/>
    <property type="match status" value="1"/>
</dbReference>
<dbReference type="GO" id="GO:0005737">
    <property type="term" value="C:cytoplasm"/>
    <property type="evidence" value="ECO:0007669"/>
    <property type="project" value="UniProtKB-SubCell"/>
</dbReference>
<dbReference type="RefSeq" id="WP_085890183.1">
    <property type="nucleotide sequence ID" value="NZ_FWFN01000013.1"/>
</dbReference>
<dbReference type="GO" id="GO:0003887">
    <property type="term" value="F:DNA-directed DNA polymerase activity"/>
    <property type="evidence" value="ECO:0007669"/>
    <property type="project" value="UniProtKB-KW"/>
</dbReference>
<dbReference type="GO" id="GO:0008408">
    <property type="term" value="F:3'-5' exonuclease activity"/>
    <property type="evidence" value="ECO:0007669"/>
    <property type="project" value="InterPro"/>
</dbReference>
<name>A0A1X7AB95_9RHOB</name>
<evidence type="ECO:0000313" key="15">
    <source>
        <dbReference type="Proteomes" id="UP000193963"/>
    </source>
</evidence>
<keyword evidence="5 14" id="KW-0808">Transferase</keyword>
<dbReference type="OrthoDB" id="8421503at2"/>
<evidence type="ECO:0000256" key="10">
    <source>
        <dbReference type="ARBA" id="ARBA00030988"/>
    </source>
</evidence>
<dbReference type="InterPro" id="IPR046938">
    <property type="entry name" value="DNA_clamp_sf"/>
</dbReference>
<dbReference type="GO" id="GO:0009360">
    <property type="term" value="C:DNA polymerase III complex"/>
    <property type="evidence" value="ECO:0007669"/>
    <property type="project" value="InterPro"/>
</dbReference>
<dbReference type="Pfam" id="PF00712">
    <property type="entry name" value="DNA_pol3_beta"/>
    <property type="match status" value="1"/>
</dbReference>